<dbReference type="PROSITE" id="PS51683">
    <property type="entry name" value="SAM_OMT_II"/>
    <property type="match status" value="1"/>
</dbReference>
<dbReference type="InterPro" id="IPR029063">
    <property type="entry name" value="SAM-dependent_MTases_sf"/>
</dbReference>
<dbReference type="Gene3D" id="1.10.10.10">
    <property type="entry name" value="Winged helix-like DNA-binding domain superfamily/Winged helix DNA-binding domain"/>
    <property type="match status" value="1"/>
</dbReference>
<dbReference type="PANTHER" id="PTHR11746">
    <property type="entry name" value="O-METHYLTRANSFERASE"/>
    <property type="match status" value="1"/>
</dbReference>
<keyword evidence="9" id="KW-1185">Reference proteome</keyword>
<evidence type="ECO:0000259" key="7">
    <source>
        <dbReference type="Pfam" id="PF08100"/>
    </source>
</evidence>
<evidence type="ECO:0000256" key="3">
    <source>
        <dbReference type="ARBA" id="ARBA00022679"/>
    </source>
</evidence>
<dbReference type="Pfam" id="PF00891">
    <property type="entry name" value="Methyltransf_2"/>
    <property type="match status" value="1"/>
</dbReference>
<keyword evidence="4" id="KW-0949">S-adenosyl-L-methionine</keyword>
<dbReference type="PIRSF" id="PIRSF005739">
    <property type="entry name" value="O-mtase"/>
    <property type="match status" value="1"/>
</dbReference>
<feature type="domain" description="O-methyltransferase dimerisation" evidence="7">
    <location>
        <begin position="1"/>
        <end position="80"/>
    </location>
</feature>
<evidence type="ECO:0000256" key="4">
    <source>
        <dbReference type="ARBA" id="ARBA00022691"/>
    </source>
</evidence>
<protein>
    <recommendedName>
        <fullName evidence="10">Trans-resveratrol di-O-methyltransferase-like</fullName>
    </recommendedName>
</protein>
<comment type="caution">
    <text evidence="8">The sequence shown here is derived from an EMBL/GenBank/DDBJ whole genome shotgun (WGS) entry which is preliminary data.</text>
</comment>
<dbReference type="SUPFAM" id="SSF53335">
    <property type="entry name" value="S-adenosyl-L-methionine-dependent methyltransferases"/>
    <property type="match status" value="1"/>
</dbReference>
<keyword evidence="2" id="KW-0489">Methyltransferase</keyword>
<dbReference type="AlphaFoldDB" id="A0AA41VHX9"/>
<dbReference type="InterPro" id="IPR016461">
    <property type="entry name" value="COMT-like"/>
</dbReference>
<dbReference type="GO" id="GO:0032259">
    <property type="term" value="P:methylation"/>
    <property type="evidence" value="ECO:0007669"/>
    <property type="project" value="UniProtKB-KW"/>
</dbReference>
<dbReference type="SUPFAM" id="SSF46785">
    <property type="entry name" value="Winged helix' DNA-binding domain"/>
    <property type="match status" value="1"/>
</dbReference>
<keyword evidence="1" id="KW-0017">Alkaloid metabolism</keyword>
<dbReference type="EMBL" id="JAJJMA010225459">
    <property type="protein sequence ID" value="MCL7041606.1"/>
    <property type="molecule type" value="Genomic_DNA"/>
</dbReference>
<evidence type="ECO:0008006" key="10">
    <source>
        <dbReference type="Google" id="ProtNLM"/>
    </source>
</evidence>
<keyword evidence="3" id="KW-0808">Transferase</keyword>
<organism evidence="8 9">
    <name type="scientific">Papaver nudicaule</name>
    <name type="common">Iceland poppy</name>
    <dbReference type="NCBI Taxonomy" id="74823"/>
    <lineage>
        <taxon>Eukaryota</taxon>
        <taxon>Viridiplantae</taxon>
        <taxon>Streptophyta</taxon>
        <taxon>Embryophyta</taxon>
        <taxon>Tracheophyta</taxon>
        <taxon>Spermatophyta</taxon>
        <taxon>Magnoliopsida</taxon>
        <taxon>Ranunculales</taxon>
        <taxon>Papaveraceae</taxon>
        <taxon>Papaveroideae</taxon>
        <taxon>Papaver</taxon>
    </lineage>
</organism>
<feature type="active site" description="Proton acceptor" evidence="5">
    <location>
        <position position="232"/>
    </location>
</feature>
<proteinExistence type="predicted"/>
<gene>
    <name evidence="8" type="ORF">MKW94_018044</name>
</gene>
<dbReference type="FunFam" id="3.40.50.150:FF:000057">
    <property type="entry name" value="O-methyltransferase ZRP4"/>
    <property type="match status" value="1"/>
</dbReference>
<name>A0AA41VHX9_PAPNU</name>
<accession>A0AA41VHX9</accession>
<dbReference type="InterPro" id="IPR012967">
    <property type="entry name" value="COMT_dimerisation"/>
</dbReference>
<dbReference type="GO" id="GO:0046983">
    <property type="term" value="F:protein dimerization activity"/>
    <property type="evidence" value="ECO:0007669"/>
    <property type="project" value="InterPro"/>
</dbReference>
<evidence type="ECO:0000313" key="9">
    <source>
        <dbReference type="Proteomes" id="UP001177140"/>
    </source>
</evidence>
<dbReference type="InterPro" id="IPR036388">
    <property type="entry name" value="WH-like_DNA-bd_sf"/>
</dbReference>
<evidence type="ECO:0000313" key="8">
    <source>
        <dbReference type="EMBL" id="MCL7041606.1"/>
    </source>
</evidence>
<evidence type="ECO:0000256" key="2">
    <source>
        <dbReference type="ARBA" id="ARBA00022603"/>
    </source>
</evidence>
<dbReference type="GO" id="GO:0008171">
    <property type="term" value="F:O-methyltransferase activity"/>
    <property type="evidence" value="ECO:0007669"/>
    <property type="project" value="InterPro"/>
</dbReference>
<dbReference type="GO" id="GO:0009820">
    <property type="term" value="P:alkaloid metabolic process"/>
    <property type="evidence" value="ECO:0007669"/>
    <property type="project" value="UniProtKB-KW"/>
</dbReference>
<dbReference type="Gene3D" id="3.40.50.150">
    <property type="entry name" value="Vaccinia Virus protein VP39"/>
    <property type="match status" value="1"/>
</dbReference>
<feature type="domain" description="O-methyltransferase C-terminal" evidence="6">
    <location>
        <begin position="104"/>
        <end position="313"/>
    </location>
</feature>
<dbReference type="Proteomes" id="UP001177140">
    <property type="component" value="Unassembled WGS sequence"/>
</dbReference>
<sequence>MFLKCVIQLGIPDIIHNHGKPVTLSDLADALSLPPTKRDSLNRLMRFMIHSGFFSTKRHDENQDEEGYVLTPASRLLVKDSANTMSSSVLLVVDPLFVTPLHFLSAWFQGSGETTCEAAHGMSVWDVFEQNHEFGKTFNDAMANDSRLLMNVIMNEGQRVFENLKSLVDVGGGTGATTQAIVDVFPHLKCMVLELPHVVSSLSGTDNIVFFGGDMFKSIPHADAVLMKFILHDWGDSDCVKILKRCREAIPSREEGGKVIIIDAVIEEEDDSKQDRKSITETQLLFDMMMMALVGGKERSEKEWEKLFLEAGFCDYKITRVSGFRSLIEVYP</sequence>
<evidence type="ECO:0000256" key="1">
    <source>
        <dbReference type="ARBA" id="ARBA00022589"/>
    </source>
</evidence>
<reference evidence="8" key="1">
    <citation type="submission" date="2022-03" db="EMBL/GenBank/DDBJ databases">
        <title>A functionally conserved STORR gene fusion in Papaver species that diverged 16.8 million years ago.</title>
        <authorList>
            <person name="Catania T."/>
        </authorList>
    </citation>
    <scope>NUCLEOTIDE SEQUENCE</scope>
    <source>
        <strain evidence="8">S-191538</strain>
    </source>
</reference>
<dbReference type="InterPro" id="IPR001077">
    <property type="entry name" value="COMT_C"/>
</dbReference>
<evidence type="ECO:0000259" key="6">
    <source>
        <dbReference type="Pfam" id="PF00891"/>
    </source>
</evidence>
<dbReference type="CDD" id="cd02440">
    <property type="entry name" value="AdoMet_MTases"/>
    <property type="match status" value="1"/>
</dbReference>
<dbReference type="Pfam" id="PF08100">
    <property type="entry name" value="Dimerisation"/>
    <property type="match status" value="1"/>
</dbReference>
<dbReference type="InterPro" id="IPR036390">
    <property type="entry name" value="WH_DNA-bd_sf"/>
</dbReference>
<evidence type="ECO:0000256" key="5">
    <source>
        <dbReference type="PIRSR" id="PIRSR005739-1"/>
    </source>
</evidence>